<dbReference type="EMBL" id="CP074371">
    <property type="protein sequence ID" value="QVI20004.1"/>
    <property type="molecule type" value="Genomic_DNA"/>
</dbReference>
<dbReference type="Proteomes" id="UP000683310">
    <property type="component" value="Chromosome"/>
</dbReference>
<organism evidence="1 2">
    <name type="scientific">Nocardia tengchongensis</name>
    <dbReference type="NCBI Taxonomy" id="2055889"/>
    <lineage>
        <taxon>Bacteria</taxon>
        <taxon>Bacillati</taxon>
        <taxon>Actinomycetota</taxon>
        <taxon>Actinomycetes</taxon>
        <taxon>Mycobacteriales</taxon>
        <taxon>Nocardiaceae</taxon>
        <taxon>Nocardia</taxon>
    </lineage>
</organism>
<keyword evidence="2" id="KW-1185">Reference proteome</keyword>
<evidence type="ECO:0000313" key="2">
    <source>
        <dbReference type="Proteomes" id="UP000683310"/>
    </source>
</evidence>
<sequence>MELAGDIYLRSNAYRRLSTIYGADVAVSLIGNNHYQLRDHAGNLILGEDRSTLHHVPFGSEIPAPQGSPHEQAIRAGMSRVTVGVMQGVVYTGDLTDMSAYLTTPIGSLVVQAPGTGPDPLQPGPGGERQLQLLNNFQVLDTQGRYVMGNTLTLGSPMALWPNAAVPCPQGTVPISQLPTRSQPGSAPITVADLPDPVCTSPAGVPITGFIDDQPGQAAPGTTQPDPVQRQKDINDAYSAVGTQFGLAVAVGGLIGSLAIGVPVGIVSGVNAYNTLRLQGDVARNPISAPWESAPTTEALPTGDLRTRLVTAGVSPELAAVVPDELVATVPTELAAAVSPMLTQLVPELRETPASSLM</sequence>
<name>A0ABX8CM90_9NOCA</name>
<protein>
    <submittedName>
        <fullName evidence="1">Uncharacterized protein</fullName>
    </submittedName>
</protein>
<proteinExistence type="predicted"/>
<evidence type="ECO:0000313" key="1">
    <source>
        <dbReference type="EMBL" id="QVI20004.1"/>
    </source>
</evidence>
<reference evidence="1 2" key="1">
    <citation type="submission" date="2021-04" db="EMBL/GenBank/DDBJ databases">
        <title>Nocardia tengchongensis.</title>
        <authorList>
            <person name="Zhuang k."/>
            <person name="Ran Y."/>
            <person name="Li W."/>
        </authorList>
    </citation>
    <scope>NUCLEOTIDE SEQUENCE [LARGE SCALE GENOMIC DNA]</scope>
    <source>
        <strain evidence="1 2">CFH S0057</strain>
    </source>
</reference>
<accession>A0ABX8CM90</accession>
<gene>
    <name evidence="1" type="ORF">KHQ06_27575</name>
</gene>